<reference evidence="2 3" key="1">
    <citation type="submission" date="2021-06" db="EMBL/GenBank/DDBJ databases">
        <authorList>
            <person name="Kallberg Y."/>
            <person name="Tangrot J."/>
            <person name="Rosling A."/>
        </authorList>
    </citation>
    <scope>NUCLEOTIDE SEQUENCE [LARGE SCALE GENOMIC DNA]</scope>
    <source>
        <strain evidence="2 3">120-4 pot B 10/14</strain>
    </source>
</reference>
<evidence type="ECO:0000256" key="1">
    <source>
        <dbReference type="SAM" id="MobiDB-lite"/>
    </source>
</evidence>
<feature type="region of interest" description="Disordered" evidence="1">
    <location>
        <begin position="45"/>
        <end position="81"/>
    </location>
</feature>
<dbReference type="EMBL" id="CAJVQB010154077">
    <property type="protein sequence ID" value="CAG8855871.1"/>
    <property type="molecule type" value="Genomic_DNA"/>
</dbReference>
<name>A0ABN7XKN7_GIGMA</name>
<feature type="non-terminal residue" evidence="2">
    <location>
        <position position="1"/>
    </location>
</feature>
<comment type="caution">
    <text evidence="2">The sequence shown here is derived from an EMBL/GenBank/DDBJ whole genome shotgun (WGS) entry which is preliminary data.</text>
</comment>
<evidence type="ECO:0000313" key="2">
    <source>
        <dbReference type="EMBL" id="CAG8855871.1"/>
    </source>
</evidence>
<feature type="compositionally biased region" description="Polar residues" evidence="1">
    <location>
        <begin position="45"/>
        <end position="54"/>
    </location>
</feature>
<feature type="compositionally biased region" description="Basic and acidic residues" evidence="1">
    <location>
        <begin position="64"/>
        <end position="74"/>
    </location>
</feature>
<proteinExistence type="predicted"/>
<gene>
    <name evidence="2" type="ORF">GMARGA_LOCUS44692</name>
</gene>
<accession>A0ABN7XKN7</accession>
<organism evidence="2 3">
    <name type="scientific">Gigaspora margarita</name>
    <dbReference type="NCBI Taxonomy" id="4874"/>
    <lineage>
        <taxon>Eukaryota</taxon>
        <taxon>Fungi</taxon>
        <taxon>Fungi incertae sedis</taxon>
        <taxon>Mucoromycota</taxon>
        <taxon>Glomeromycotina</taxon>
        <taxon>Glomeromycetes</taxon>
        <taxon>Diversisporales</taxon>
        <taxon>Gigasporaceae</taxon>
        <taxon>Gigaspora</taxon>
    </lineage>
</organism>
<protein>
    <submittedName>
        <fullName evidence="2">38593_t:CDS:1</fullName>
    </submittedName>
</protein>
<keyword evidence="3" id="KW-1185">Reference proteome</keyword>
<evidence type="ECO:0000313" key="3">
    <source>
        <dbReference type="Proteomes" id="UP000789901"/>
    </source>
</evidence>
<dbReference type="Proteomes" id="UP000789901">
    <property type="component" value="Unassembled WGS sequence"/>
</dbReference>
<sequence>KLTKCLPQSEECLVKKDSGILVKGIISVALKFVLFPSYSDHSLSNLENHQSQNHGRCKNQQPRRHNEFGVHKDPSPLNFTI</sequence>